<evidence type="ECO:0000256" key="3">
    <source>
        <dbReference type="SAM" id="MobiDB-lite"/>
    </source>
</evidence>
<protein>
    <submittedName>
        <fullName evidence="4">Glycosyltransferase</fullName>
        <ecNumber evidence="4">2.4.-.-</ecNumber>
    </submittedName>
</protein>
<dbReference type="Gene3D" id="3.40.50.2000">
    <property type="entry name" value="Glycogen Phosphorylase B"/>
    <property type="match status" value="2"/>
</dbReference>
<dbReference type="Pfam" id="PF05693">
    <property type="entry name" value="Glycogen_syn"/>
    <property type="match status" value="1"/>
</dbReference>
<sequence>MNQRDVKSDPSLEGLEEIDAGSEDGKRAPRSRRAEPLLLECAWEVCNQVGGIYTVLRSKVPSMMNRWGNRYCLIGPYSHQSAQVEFEPAPLVGAVGQAVKQMRELGFGAHYGRWLVTGRPHVVLLNYLDAFRYLHEVKYRLWTDHHISTPGDDEMVNNVVAFGESVRLFLQLLAQKESPRRKIVTHFHEWMAGAAVPMLRKDAWPGSIIFTTHATLLGRYLAMNHPVFYDHLPFFDAEGEAAHYNIVAQHRIERAAAHGSHVFTTVSDVTAEECKHLLGRPVDLLLPNGLNIQRFAALHEFQNLHREYKERIHEFTVGHFFPSYHFDLDNTLYFFTSGRYEYRNKGMDLTIEALARLNHRLREAGSPVTVVFFVITRAPTRSINVTALQSRAMLREFRNASEAIKEDIGEKLFQAATAGQIPDLNTLIDDYWRLRLRRTMYAWKRDLPPLIVTHDLLDDAKDPVLNQLRNCQLWNNEHDPVKVIYHPDFITATNPLFGIDYDQFVRGCHLGVFPSYYEPWGYTPLESIALGVPAITSDLAGFGSYLKQLRPDHEEKGISIIHRRYSDFHQAADELADRMFRYCQLSRRERINLRNSAESFSEHFDWHNLGKRYHEAHELALDRLV</sequence>
<keyword evidence="2 4" id="KW-0808">Transferase</keyword>
<evidence type="ECO:0000313" key="5">
    <source>
        <dbReference type="Proteomes" id="UP001575105"/>
    </source>
</evidence>
<dbReference type="PANTHER" id="PTHR10176">
    <property type="entry name" value="GLYCOGEN SYNTHASE"/>
    <property type="match status" value="1"/>
</dbReference>
<organism evidence="4 5">
    <name type="scientific">Natronomicrosphaera hydrolytica</name>
    <dbReference type="NCBI Taxonomy" id="3242702"/>
    <lineage>
        <taxon>Bacteria</taxon>
        <taxon>Pseudomonadati</taxon>
        <taxon>Planctomycetota</taxon>
        <taxon>Phycisphaerae</taxon>
        <taxon>Phycisphaerales</taxon>
        <taxon>Phycisphaeraceae</taxon>
        <taxon>Natronomicrosphaera</taxon>
    </lineage>
</organism>
<name>A0ABV4U4C6_9BACT</name>
<feature type="region of interest" description="Disordered" evidence="3">
    <location>
        <begin position="1"/>
        <end position="29"/>
    </location>
</feature>
<dbReference type="SUPFAM" id="SSF53756">
    <property type="entry name" value="UDP-Glycosyltransferase/glycogen phosphorylase"/>
    <property type="match status" value="2"/>
</dbReference>
<dbReference type="RefSeq" id="WP_425345380.1">
    <property type="nucleotide sequence ID" value="NZ_JBGUBD010000005.1"/>
</dbReference>
<evidence type="ECO:0000256" key="1">
    <source>
        <dbReference type="ARBA" id="ARBA00022676"/>
    </source>
</evidence>
<dbReference type="EMBL" id="JBGUBD010000005">
    <property type="protein sequence ID" value="MFA9478453.1"/>
    <property type="molecule type" value="Genomic_DNA"/>
</dbReference>
<reference evidence="4 5" key="1">
    <citation type="submission" date="2024-08" db="EMBL/GenBank/DDBJ databases">
        <title>Whole-genome sequencing of halo(alkali)philic microorganisms from hypersaline lakes.</title>
        <authorList>
            <person name="Sorokin D.Y."/>
            <person name="Merkel A.Y."/>
            <person name="Messina E."/>
            <person name="Yakimov M."/>
        </authorList>
    </citation>
    <scope>NUCLEOTIDE SEQUENCE [LARGE SCALE GENOMIC DNA]</scope>
    <source>
        <strain evidence="4 5">AB-hyl4</strain>
    </source>
</reference>
<dbReference type="Gene3D" id="6.10.260.10">
    <property type="match status" value="1"/>
</dbReference>
<comment type="caution">
    <text evidence="4">The sequence shown here is derived from an EMBL/GenBank/DDBJ whole genome shotgun (WGS) entry which is preliminary data.</text>
</comment>
<proteinExistence type="predicted"/>
<dbReference type="PANTHER" id="PTHR10176:SF3">
    <property type="entry name" value="GLYCOGEN [STARCH] SYNTHASE"/>
    <property type="match status" value="1"/>
</dbReference>
<gene>
    <name evidence="4" type="ORF">ACERK3_09115</name>
</gene>
<dbReference type="InterPro" id="IPR008631">
    <property type="entry name" value="Glycogen_synth"/>
</dbReference>
<keyword evidence="1 4" id="KW-0328">Glycosyltransferase</keyword>
<feature type="compositionally biased region" description="Basic and acidic residues" evidence="3">
    <location>
        <begin position="1"/>
        <end position="10"/>
    </location>
</feature>
<evidence type="ECO:0000256" key="2">
    <source>
        <dbReference type="ARBA" id="ARBA00022679"/>
    </source>
</evidence>
<evidence type="ECO:0000313" key="4">
    <source>
        <dbReference type="EMBL" id="MFA9478453.1"/>
    </source>
</evidence>
<dbReference type="EC" id="2.4.-.-" evidence="4"/>
<accession>A0ABV4U4C6</accession>
<dbReference type="GO" id="GO:0016757">
    <property type="term" value="F:glycosyltransferase activity"/>
    <property type="evidence" value="ECO:0007669"/>
    <property type="project" value="UniProtKB-KW"/>
</dbReference>
<dbReference type="Proteomes" id="UP001575105">
    <property type="component" value="Unassembled WGS sequence"/>
</dbReference>
<keyword evidence="5" id="KW-1185">Reference proteome</keyword>